<gene>
    <name evidence="1" type="ORF">SAMEA2070301_02713</name>
</gene>
<dbReference type="EMBL" id="FSHM01000003">
    <property type="protein sequence ID" value="SIB01204.1"/>
    <property type="molecule type" value="Genomic_DNA"/>
</dbReference>
<accession>A0AB38CZI9</accession>
<name>A0AB38CZI9_9MYCO</name>
<comment type="caution">
    <text evidence="1">The sequence shown here is derived from an EMBL/GenBank/DDBJ whole genome shotgun (WGS) entry which is preliminary data.</text>
</comment>
<proteinExistence type="predicted"/>
<dbReference type="PROSITE" id="PS51257">
    <property type="entry name" value="PROKAR_LIPOPROTEIN"/>
    <property type="match status" value="1"/>
</dbReference>
<evidence type="ECO:0008006" key="3">
    <source>
        <dbReference type="Google" id="ProtNLM"/>
    </source>
</evidence>
<evidence type="ECO:0000313" key="1">
    <source>
        <dbReference type="EMBL" id="SIB01204.1"/>
    </source>
</evidence>
<reference evidence="1 2" key="1">
    <citation type="submission" date="2016-11" db="EMBL/GenBank/DDBJ databases">
        <authorList>
            <consortium name="Pathogen Informatics"/>
        </authorList>
    </citation>
    <scope>NUCLEOTIDE SEQUENCE [LARGE SCALE GENOMIC DNA]</scope>
    <source>
        <strain evidence="1 2">104</strain>
    </source>
</reference>
<dbReference type="AlphaFoldDB" id="A0AB38CZI9"/>
<organism evidence="1 2">
    <name type="scientific">Mycobacteroides abscessus subsp. abscessus</name>
    <dbReference type="NCBI Taxonomy" id="1185650"/>
    <lineage>
        <taxon>Bacteria</taxon>
        <taxon>Bacillati</taxon>
        <taxon>Actinomycetota</taxon>
        <taxon>Actinomycetes</taxon>
        <taxon>Mycobacteriales</taxon>
        <taxon>Mycobacteriaceae</taxon>
        <taxon>Mycobacteroides</taxon>
        <taxon>Mycobacteroides abscessus</taxon>
    </lineage>
</organism>
<sequence length="171" mass="17723">MALPEGKQVIKELAALVLTVGVGAGVVGCGQHSTITAVPSSAGETSSSASAHPMVDVSAVWATKPLPPCDDYLGSDLTVPPGLSVPNHDSVAKTLAGVRSPGTLEWVKTKLGWLDKALSETRAGVIASAGTAGAKAQAQDFQRYVEHVRDELQSGRDITSDLDSTFIERCL</sequence>
<evidence type="ECO:0000313" key="2">
    <source>
        <dbReference type="Proteomes" id="UP000185210"/>
    </source>
</evidence>
<protein>
    <recommendedName>
        <fullName evidence="3">Lipoprotein</fullName>
    </recommendedName>
</protein>
<dbReference type="Proteomes" id="UP000185210">
    <property type="component" value="Unassembled WGS sequence"/>
</dbReference>